<organism evidence="4 5">
    <name type="scientific">Mortierella alpina</name>
    <name type="common">Oleaginous fungus</name>
    <name type="synonym">Mortierella renispora</name>
    <dbReference type="NCBI Taxonomy" id="64518"/>
    <lineage>
        <taxon>Eukaryota</taxon>
        <taxon>Fungi</taxon>
        <taxon>Fungi incertae sedis</taxon>
        <taxon>Mucoromycota</taxon>
        <taxon>Mortierellomycotina</taxon>
        <taxon>Mortierellomycetes</taxon>
        <taxon>Mortierellales</taxon>
        <taxon>Mortierellaceae</taxon>
        <taxon>Mortierella</taxon>
    </lineage>
</organism>
<keyword evidence="1" id="KW-0175">Coiled coil</keyword>
<feature type="region of interest" description="Disordered" evidence="2">
    <location>
        <begin position="375"/>
        <end position="407"/>
    </location>
</feature>
<keyword evidence="3" id="KW-0732">Signal</keyword>
<feature type="coiled-coil region" evidence="1">
    <location>
        <begin position="51"/>
        <end position="78"/>
    </location>
</feature>
<dbReference type="AlphaFoldDB" id="A0A9P6JBI9"/>
<protein>
    <submittedName>
        <fullName evidence="4">Uncharacterized protein</fullName>
    </submittedName>
</protein>
<evidence type="ECO:0000256" key="3">
    <source>
        <dbReference type="SAM" id="SignalP"/>
    </source>
</evidence>
<evidence type="ECO:0000256" key="2">
    <source>
        <dbReference type="SAM" id="MobiDB-lite"/>
    </source>
</evidence>
<evidence type="ECO:0000256" key="1">
    <source>
        <dbReference type="SAM" id="Coils"/>
    </source>
</evidence>
<feature type="compositionally biased region" description="Low complexity" evidence="2">
    <location>
        <begin position="353"/>
        <end position="362"/>
    </location>
</feature>
<dbReference type="Proteomes" id="UP000738359">
    <property type="component" value="Unassembled WGS sequence"/>
</dbReference>
<feature type="chain" id="PRO_5040477708" evidence="3">
    <location>
        <begin position="22"/>
        <end position="553"/>
    </location>
</feature>
<feature type="signal peptide" evidence="3">
    <location>
        <begin position="1"/>
        <end position="21"/>
    </location>
</feature>
<accession>A0A9P6JBI9</accession>
<proteinExistence type="predicted"/>
<reference evidence="4" key="1">
    <citation type="journal article" date="2020" name="Fungal Divers.">
        <title>Resolving the Mortierellaceae phylogeny through synthesis of multi-gene phylogenetics and phylogenomics.</title>
        <authorList>
            <person name="Vandepol N."/>
            <person name="Liber J."/>
            <person name="Desiro A."/>
            <person name="Na H."/>
            <person name="Kennedy M."/>
            <person name="Barry K."/>
            <person name="Grigoriev I.V."/>
            <person name="Miller A.N."/>
            <person name="O'Donnell K."/>
            <person name="Stajich J.E."/>
            <person name="Bonito G."/>
        </authorList>
    </citation>
    <scope>NUCLEOTIDE SEQUENCE</scope>
    <source>
        <strain evidence="4">CK1249</strain>
    </source>
</reference>
<feature type="region of interest" description="Disordered" evidence="2">
    <location>
        <begin position="237"/>
        <end position="267"/>
    </location>
</feature>
<evidence type="ECO:0000313" key="5">
    <source>
        <dbReference type="Proteomes" id="UP000738359"/>
    </source>
</evidence>
<comment type="caution">
    <text evidence="4">The sequence shown here is derived from an EMBL/GenBank/DDBJ whole genome shotgun (WGS) entry which is preliminary data.</text>
</comment>
<name>A0A9P6JBI9_MORAP</name>
<feature type="compositionally biased region" description="Low complexity" evidence="2">
    <location>
        <begin position="245"/>
        <end position="260"/>
    </location>
</feature>
<sequence length="553" mass="60472">MSSRYLMLMAAIPVCYFAGYAYREMHDPDQTASTLHRNPQSLSDSLLESRLQTLQDSKRKVLHQLAELESHRDKLKSTNGRDTDLPGRLCTGHYGFGLELCTTAGSITPIEVKADIVVSTADRTRRLGNQGFKADFNQENTLYGVSNILLAKTMAQEPSVLFEARCYVSKTPSLLEMFWQDPYVSNVVILSSNGSFAPILVNGSIVQRALPKIKEVITISAPADELTADHHHQLYHAQSGPAMDPTSPQQQLQQTGTPLSAASPNEDDCLVDLSESTVSFVAVSPPSEPIENDGEELLIGEPIQERRQPAHNRKTRRKRQKQNKTDPEGLMAAGSSSGFGEEDEEEGAPSPSPSSSSSSTTTSSSSLLLLSARFSDTAATSSEPNTPKPSPAVLRSSPNHSTAKNEDPALALWASARVGREVWLWPDEEDLPASACESIMRWVYFDTTTWTPPLEHFNALYAFLARLSNSTLLQAFVMAQRRAIEHHPSPLTLVAATTYNDGPARRLLRPVLVASIQKRWSSASTATVLASMLKGDPWNVVLDVIQALPPPQG</sequence>
<dbReference type="EMBL" id="JAAAHY010000344">
    <property type="protein sequence ID" value="KAF9964613.1"/>
    <property type="molecule type" value="Genomic_DNA"/>
</dbReference>
<keyword evidence="5" id="KW-1185">Reference proteome</keyword>
<feature type="compositionally biased region" description="Basic residues" evidence="2">
    <location>
        <begin position="309"/>
        <end position="322"/>
    </location>
</feature>
<dbReference type="OrthoDB" id="2440504at2759"/>
<feature type="region of interest" description="Disordered" evidence="2">
    <location>
        <begin position="282"/>
        <end position="362"/>
    </location>
</feature>
<evidence type="ECO:0000313" key="4">
    <source>
        <dbReference type="EMBL" id="KAF9964613.1"/>
    </source>
</evidence>
<gene>
    <name evidence="4" type="ORF">BGZ70_006208</name>
</gene>